<protein>
    <submittedName>
        <fullName evidence="1">Uncharacterized protein</fullName>
    </submittedName>
</protein>
<evidence type="ECO:0000313" key="1">
    <source>
        <dbReference type="EMBL" id="QJA86270.1"/>
    </source>
</evidence>
<sequence>MKRKNKKGFFGDFNDLKKENWKEEWQGMPEFIQEDQEPFKTISVHFEKQEDVDAFAKLVDQKINTKTHFIWYPKVNIVECMNKEYIDIKKRGR</sequence>
<proteinExistence type="predicted"/>
<organism evidence="1">
    <name type="scientific">viral metagenome</name>
    <dbReference type="NCBI Taxonomy" id="1070528"/>
    <lineage>
        <taxon>unclassified sequences</taxon>
        <taxon>metagenomes</taxon>
        <taxon>organismal metagenomes</taxon>
    </lineage>
</organism>
<dbReference type="EMBL" id="MT142626">
    <property type="protein sequence ID" value="QJA86270.1"/>
    <property type="molecule type" value="Genomic_DNA"/>
</dbReference>
<name>A0A6M3KWH2_9ZZZZ</name>
<reference evidence="1" key="1">
    <citation type="submission" date="2020-03" db="EMBL/GenBank/DDBJ databases">
        <title>The deep terrestrial virosphere.</title>
        <authorList>
            <person name="Holmfeldt K."/>
            <person name="Nilsson E."/>
            <person name="Simone D."/>
            <person name="Lopez-Fernandez M."/>
            <person name="Wu X."/>
            <person name="de Brujin I."/>
            <person name="Lundin D."/>
            <person name="Andersson A."/>
            <person name="Bertilsson S."/>
            <person name="Dopson M."/>
        </authorList>
    </citation>
    <scope>NUCLEOTIDE SEQUENCE</scope>
    <source>
        <strain evidence="1">MM415B02101</strain>
    </source>
</reference>
<accession>A0A6M3KWH2</accession>
<gene>
    <name evidence="1" type="ORF">MM415B02101_0006</name>
</gene>
<dbReference type="AlphaFoldDB" id="A0A6M3KWH2"/>